<evidence type="ECO:0000313" key="3">
    <source>
        <dbReference type="EMBL" id="BCI63011.1"/>
    </source>
</evidence>
<keyword evidence="4" id="KW-1185">Reference proteome</keyword>
<dbReference type="PROSITE" id="PS51257">
    <property type="entry name" value="PROKAR_LIPOPROTEIN"/>
    <property type="match status" value="1"/>
</dbReference>
<evidence type="ECO:0000259" key="2">
    <source>
        <dbReference type="Pfam" id="PF18942"/>
    </source>
</evidence>
<evidence type="ECO:0000313" key="4">
    <source>
        <dbReference type="Proteomes" id="UP000594042"/>
    </source>
</evidence>
<keyword evidence="1" id="KW-0732">Signal</keyword>
<organism evidence="3 4">
    <name type="scientific">Coprobacter secundus subsp. similis</name>
    <dbReference type="NCBI Taxonomy" id="2751153"/>
    <lineage>
        <taxon>Bacteria</taxon>
        <taxon>Pseudomonadati</taxon>
        <taxon>Bacteroidota</taxon>
        <taxon>Bacteroidia</taxon>
        <taxon>Bacteroidales</taxon>
        <taxon>Barnesiellaceae</taxon>
        <taxon>Coprobacter</taxon>
    </lineage>
</organism>
<protein>
    <recommendedName>
        <fullName evidence="2">DUF5689 domain-containing protein</fullName>
    </recommendedName>
</protein>
<dbReference type="Proteomes" id="UP000594042">
    <property type="component" value="Chromosome"/>
</dbReference>
<feature type="chain" id="PRO_5028967937" description="DUF5689 domain-containing protein" evidence="1">
    <location>
        <begin position="22"/>
        <end position="401"/>
    </location>
</feature>
<dbReference type="Pfam" id="PF18942">
    <property type="entry name" value="DUF5689"/>
    <property type="match status" value="1"/>
</dbReference>
<sequence length="401" mass="44986">MSKIKYLFATFLAVAAFSSCVNDFDNVPEDLVIIPEGDPRAWKANMTIGELIAMYDRIDNIYVFGKDDTLKFDPDAGYTYFTVNQDPMQYPVKSVSQTDGRLKISVDYKGKSFMICRETGDTYKNLFSLTPMEAPGDIYITGRVTTCDTASNIYKYFMLEDLVEPKSAIKVSIDAGSLSGIFPLGQVVSIKCNGLMMGRYAEMPQIGVYGFRNDPPNAFSPKVRFEPGRIPYSLVPEHFQRIGLPDKSKVVPEEKTIADLAGLDSTWYGRLILIKDVQFTGRGDGEELLPYDQMITIEESIKQTGNTNKYQRNPIYAPSTYSVDAGYNIGFPQSREISDRTGTVNIATSEYAHFANTLIPRKEKKGSVIAILGWFHDKNSSQGDYQLTIRSLDDLSKSFYE</sequence>
<dbReference type="RefSeq" id="WP_200755778.1">
    <property type="nucleotide sequence ID" value="NZ_AP023322.1"/>
</dbReference>
<proteinExistence type="predicted"/>
<name>A0A7G1HWR9_9BACT</name>
<dbReference type="KEGG" id="copr:Cop2CBH44_13640"/>
<evidence type="ECO:0000256" key="1">
    <source>
        <dbReference type="SAM" id="SignalP"/>
    </source>
</evidence>
<accession>A0A7G1HWR9</accession>
<dbReference type="InterPro" id="IPR043744">
    <property type="entry name" value="DUF5689"/>
</dbReference>
<feature type="domain" description="DUF5689" evidence="2">
    <location>
        <begin position="130"/>
        <end position="394"/>
    </location>
</feature>
<gene>
    <name evidence="3" type="ORF">Cop2CBH44_13640</name>
</gene>
<dbReference type="EMBL" id="AP023322">
    <property type="protein sequence ID" value="BCI63011.1"/>
    <property type="molecule type" value="Genomic_DNA"/>
</dbReference>
<dbReference type="AlphaFoldDB" id="A0A7G1HWR9"/>
<reference evidence="4" key="1">
    <citation type="submission" date="2020-07" db="EMBL/GenBank/DDBJ databases">
        <title>Complete genome sequencing of Coprobacter sp. strain 2CBH44.</title>
        <authorList>
            <person name="Sakamoto M."/>
            <person name="Murakami T."/>
            <person name="Mori H."/>
        </authorList>
    </citation>
    <scope>NUCLEOTIDE SEQUENCE [LARGE SCALE GENOMIC DNA]</scope>
    <source>
        <strain evidence="4">2CBH44</strain>
    </source>
</reference>
<feature type="signal peptide" evidence="1">
    <location>
        <begin position="1"/>
        <end position="21"/>
    </location>
</feature>